<reference evidence="1" key="1">
    <citation type="journal article" date="2019" name="MBio">
        <title>Virus Genomes from Deep Sea Sediments Expand the Ocean Megavirome and Support Independent Origins of Viral Gigantism.</title>
        <authorList>
            <person name="Backstrom D."/>
            <person name="Yutin N."/>
            <person name="Jorgensen S.L."/>
            <person name="Dharamshi J."/>
            <person name="Homa F."/>
            <person name="Zaremba-Niedwiedzka K."/>
            <person name="Spang A."/>
            <person name="Wolf Y.I."/>
            <person name="Koonin E.V."/>
            <person name="Ettema T.J."/>
        </authorList>
    </citation>
    <scope>NUCLEOTIDE SEQUENCE</scope>
</reference>
<organism evidence="1">
    <name type="scientific">Pithovirus LCDPAC02</name>
    <dbReference type="NCBI Taxonomy" id="2506601"/>
    <lineage>
        <taxon>Viruses</taxon>
        <taxon>Pithoviruses</taxon>
    </lineage>
</organism>
<dbReference type="SUPFAM" id="SSF81383">
    <property type="entry name" value="F-box domain"/>
    <property type="match status" value="1"/>
</dbReference>
<gene>
    <name evidence="1" type="ORF">LCDPAC02_01660</name>
</gene>
<proteinExistence type="predicted"/>
<evidence type="ECO:0000313" key="1">
    <source>
        <dbReference type="EMBL" id="QBK84967.1"/>
    </source>
</evidence>
<evidence type="ECO:0008006" key="2">
    <source>
        <dbReference type="Google" id="ProtNLM"/>
    </source>
</evidence>
<protein>
    <recommendedName>
        <fullName evidence="2">F-box domain-containing protein</fullName>
    </recommendedName>
</protein>
<dbReference type="EMBL" id="MK500300">
    <property type="protein sequence ID" value="QBK84967.1"/>
    <property type="molecule type" value="Genomic_DNA"/>
</dbReference>
<dbReference type="InterPro" id="IPR036047">
    <property type="entry name" value="F-box-like_dom_sf"/>
</dbReference>
<accession>A0A481YPW0</accession>
<sequence length="98" mass="12144">MNLFEYLDDPILYKIFSHLDFETKKELRLTDTRFYDNISLNYKSNIEKLSYYFYFCGDQISISEYGYKQIYENYKKYLKLHKVEIDYEGFQKDFIEKS</sequence>
<name>A0A481YPW0_9VIRU</name>